<comment type="caution">
    <text evidence="2">The sequence shown here is derived from an EMBL/GenBank/DDBJ whole genome shotgun (WGS) entry which is preliminary data.</text>
</comment>
<evidence type="ECO:0000256" key="1">
    <source>
        <dbReference type="SAM" id="MobiDB-lite"/>
    </source>
</evidence>
<feature type="compositionally biased region" description="Acidic residues" evidence="1">
    <location>
        <begin position="411"/>
        <end position="421"/>
    </location>
</feature>
<feature type="compositionally biased region" description="Polar residues" evidence="1">
    <location>
        <begin position="74"/>
        <end position="86"/>
    </location>
</feature>
<proteinExistence type="predicted"/>
<dbReference type="EMBL" id="JADFTS010000002">
    <property type="protein sequence ID" value="KAF9620769.1"/>
    <property type="molecule type" value="Genomic_DNA"/>
</dbReference>
<feature type="compositionally biased region" description="Low complexity" evidence="1">
    <location>
        <begin position="393"/>
        <end position="402"/>
    </location>
</feature>
<feature type="compositionally biased region" description="Polar residues" evidence="1">
    <location>
        <begin position="293"/>
        <end position="304"/>
    </location>
</feature>
<feature type="compositionally biased region" description="Gly residues" evidence="1">
    <location>
        <begin position="118"/>
        <end position="136"/>
    </location>
</feature>
<accession>A0A835MBC6</accession>
<feature type="compositionally biased region" description="Low complexity" evidence="1">
    <location>
        <begin position="305"/>
        <end position="321"/>
    </location>
</feature>
<feature type="compositionally biased region" description="Basic and acidic residues" evidence="1">
    <location>
        <begin position="29"/>
        <end position="38"/>
    </location>
</feature>
<feature type="compositionally biased region" description="Basic and acidic residues" evidence="1">
    <location>
        <begin position="379"/>
        <end position="388"/>
    </location>
</feature>
<organism evidence="2 3">
    <name type="scientific">Coptis chinensis</name>
    <dbReference type="NCBI Taxonomy" id="261450"/>
    <lineage>
        <taxon>Eukaryota</taxon>
        <taxon>Viridiplantae</taxon>
        <taxon>Streptophyta</taxon>
        <taxon>Embryophyta</taxon>
        <taxon>Tracheophyta</taxon>
        <taxon>Spermatophyta</taxon>
        <taxon>Magnoliopsida</taxon>
        <taxon>Ranunculales</taxon>
        <taxon>Ranunculaceae</taxon>
        <taxon>Coptidoideae</taxon>
        <taxon>Coptis</taxon>
    </lineage>
</organism>
<name>A0A835MBC6_9MAGN</name>
<dbReference type="GO" id="GO:0003743">
    <property type="term" value="F:translation initiation factor activity"/>
    <property type="evidence" value="ECO:0007669"/>
    <property type="project" value="InterPro"/>
</dbReference>
<feature type="region of interest" description="Disordered" evidence="1">
    <location>
        <begin position="354"/>
        <end position="421"/>
    </location>
</feature>
<reference evidence="2 3" key="1">
    <citation type="submission" date="2020-10" db="EMBL/GenBank/DDBJ databases">
        <title>The Coptis chinensis genome and diversification of protoberbering-type alkaloids.</title>
        <authorList>
            <person name="Wang B."/>
            <person name="Shu S."/>
            <person name="Song C."/>
            <person name="Liu Y."/>
        </authorList>
    </citation>
    <scope>NUCLEOTIDE SEQUENCE [LARGE SCALE GENOMIC DNA]</scope>
    <source>
        <strain evidence="2">HL-2020</strain>
        <tissue evidence="2">Leaf</tissue>
    </source>
</reference>
<feature type="compositionally biased region" description="Basic and acidic residues" evidence="1">
    <location>
        <begin position="192"/>
        <end position="205"/>
    </location>
</feature>
<feature type="compositionally biased region" description="Basic and acidic residues" evidence="1">
    <location>
        <begin position="354"/>
        <end position="365"/>
    </location>
</feature>
<dbReference type="InterPro" id="IPR010433">
    <property type="entry name" value="EIF-4B_pln"/>
</dbReference>
<evidence type="ECO:0000313" key="3">
    <source>
        <dbReference type="Proteomes" id="UP000631114"/>
    </source>
</evidence>
<dbReference type="AlphaFoldDB" id="A0A835MBC6"/>
<feature type="compositionally biased region" description="Basic and acidic residues" evidence="1">
    <location>
        <begin position="144"/>
        <end position="167"/>
    </location>
</feature>
<dbReference type="PANTHER" id="PTHR32091">
    <property type="entry name" value="EUKARYOTIC TRANSLATION INITIATION FACTOR 4B"/>
    <property type="match status" value="1"/>
</dbReference>
<protein>
    <submittedName>
        <fullName evidence="2">Uncharacterized protein</fullName>
    </submittedName>
</protein>
<feature type="compositionally biased region" description="Basic and acidic residues" evidence="1">
    <location>
        <begin position="328"/>
        <end position="341"/>
    </location>
</feature>
<feature type="region of interest" description="Disordered" evidence="1">
    <location>
        <begin position="25"/>
        <end position="341"/>
    </location>
</feature>
<sequence length="421" mass="45502">MATSVSAWKKPAVAAAGTWALDSEEHEEELIQQHHQEELIQSQPLSDFPSLSAAAVTKTKKKKPQTLSLAEFNNGKSVTHGSSNKGVASVKGLTPDELSRLPTGPRERSAEELEQRGRLGGGFKSYGSDRVGGGSRYGSSNGDDSSRWGRDRGERGGEGGFSREREPLPPSKADEVDDWGAMKKSMGGATSFDRRDSRGSERGERGGGGGGFFSDSRSRADEADNWLAKKSFSPSPVEPRRERRGGGGFESGYQRDIPIGGGADGDSWGKKRGEEVSESVGRPRLVLQPRSVPISNGEQQQQQRPTSGSGSRPGSASGPKSNPFGAARPREEVLGERGEDWKKIDEHLEEMKIKEIQEIKEEPSFGKKSFGSGNGRMSSPEDRTERSWRRTSSVESSTPSVENVEHAENPDKDDDSVVSGN</sequence>
<dbReference type="OrthoDB" id="48651at2759"/>
<keyword evidence="3" id="KW-1185">Reference proteome</keyword>
<dbReference type="Proteomes" id="UP000631114">
    <property type="component" value="Unassembled WGS sequence"/>
</dbReference>
<evidence type="ECO:0000313" key="2">
    <source>
        <dbReference type="EMBL" id="KAF9620769.1"/>
    </source>
</evidence>
<dbReference type="GO" id="GO:0003729">
    <property type="term" value="F:mRNA binding"/>
    <property type="evidence" value="ECO:0007669"/>
    <property type="project" value="TreeGrafter"/>
</dbReference>
<gene>
    <name evidence="2" type="ORF">IFM89_014502</name>
</gene>
<feature type="compositionally biased region" description="Basic and acidic residues" evidence="1">
    <location>
        <begin position="105"/>
        <end position="117"/>
    </location>
</feature>
<dbReference type="Pfam" id="PF06273">
    <property type="entry name" value="eIF-4B"/>
    <property type="match status" value="1"/>
</dbReference>
<dbReference type="PANTHER" id="PTHR32091:SF17">
    <property type="entry name" value="EUKARYOTIC TRANSLATION INITIATION FACTOR 4B3"/>
    <property type="match status" value="1"/>
</dbReference>